<keyword evidence="2" id="KW-1003">Cell membrane</keyword>
<dbReference type="AlphaFoldDB" id="A0A2W1NDR6"/>
<evidence type="ECO:0000256" key="6">
    <source>
        <dbReference type="ARBA" id="ARBA00023315"/>
    </source>
</evidence>
<dbReference type="PANTHER" id="PTHR30606:SF10">
    <property type="entry name" value="PHOSPHATIDYLINOSITOL MANNOSIDE ACYLTRANSFERASE"/>
    <property type="match status" value="1"/>
</dbReference>
<sequence length="290" mass="34606">MVKVGDRLVFYLVIKPLSYLPLRVLFFFSNITYFLAYSIVKYRRNVVRENLINSFPEKNLLEIKKIEKDFYRHFTDFIFESIKSISITEREVLKRTQIKNPELLDRYYQEGKNVLVLCGHYNNWEFYALSLPKKIKHTAYSLYQPLKNKFLDRVILNSRKRNGMKLIASKKVVSFFQEENNKPKLIVVVNDQSPTNPNKAYWNTFLNQTTGWNIGPEKLAKKYDYTVLFGHSVALSRGIYQVEFKLISEHAQSTDNDYITDKYASLLEEIIRIHPESWLWSHKRWKHKKE</sequence>
<dbReference type="OrthoDB" id="9801955at2"/>
<dbReference type="Pfam" id="PF03279">
    <property type="entry name" value="Lip_A_acyltrans"/>
    <property type="match status" value="1"/>
</dbReference>
<evidence type="ECO:0000256" key="2">
    <source>
        <dbReference type="ARBA" id="ARBA00022475"/>
    </source>
</evidence>
<accession>A0A2W1NDR6</accession>
<reference evidence="8 9" key="1">
    <citation type="submission" date="2018-06" db="EMBL/GenBank/DDBJ databases">
        <title>The draft genome sequence of Crocinitomix sp. SM1701.</title>
        <authorList>
            <person name="Zhang X."/>
        </authorList>
    </citation>
    <scope>NUCLEOTIDE SEQUENCE [LARGE SCALE GENOMIC DNA]</scope>
    <source>
        <strain evidence="8 9">SM1701</strain>
    </source>
</reference>
<organism evidence="8 9">
    <name type="scientific">Putridiphycobacter roseus</name>
    <dbReference type="NCBI Taxonomy" id="2219161"/>
    <lineage>
        <taxon>Bacteria</taxon>
        <taxon>Pseudomonadati</taxon>
        <taxon>Bacteroidota</taxon>
        <taxon>Flavobacteriia</taxon>
        <taxon>Flavobacteriales</taxon>
        <taxon>Crocinitomicaceae</taxon>
        <taxon>Putridiphycobacter</taxon>
    </lineage>
</organism>
<proteinExistence type="predicted"/>
<evidence type="ECO:0000256" key="4">
    <source>
        <dbReference type="ARBA" id="ARBA00022679"/>
    </source>
</evidence>
<dbReference type="CDD" id="cd07984">
    <property type="entry name" value="LPLAT_LABLAT-like"/>
    <property type="match status" value="1"/>
</dbReference>
<name>A0A2W1NDR6_9FLAO</name>
<dbReference type="EMBL" id="QKSB01000004">
    <property type="protein sequence ID" value="PZE17253.1"/>
    <property type="molecule type" value="Genomic_DNA"/>
</dbReference>
<dbReference type="InterPro" id="IPR004960">
    <property type="entry name" value="LipA_acyltrans"/>
</dbReference>
<evidence type="ECO:0000256" key="5">
    <source>
        <dbReference type="ARBA" id="ARBA00023136"/>
    </source>
</evidence>
<dbReference type="GO" id="GO:0005886">
    <property type="term" value="C:plasma membrane"/>
    <property type="evidence" value="ECO:0007669"/>
    <property type="project" value="UniProtKB-SubCell"/>
</dbReference>
<keyword evidence="5 7" id="KW-0472">Membrane</keyword>
<feature type="transmembrane region" description="Helical" evidence="7">
    <location>
        <begin position="20"/>
        <end position="40"/>
    </location>
</feature>
<gene>
    <name evidence="8" type="ORF">DNU06_08240</name>
</gene>
<evidence type="ECO:0000256" key="3">
    <source>
        <dbReference type="ARBA" id="ARBA00022519"/>
    </source>
</evidence>
<dbReference type="RefSeq" id="WP_111062778.1">
    <property type="nucleotide sequence ID" value="NZ_JBHUCU010000016.1"/>
</dbReference>
<keyword evidence="6" id="KW-0012">Acyltransferase</keyword>
<keyword evidence="7" id="KW-1133">Transmembrane helix</keyword>
<evidence type="ECO:0000256" key="1">
    <source>
        <dbReference type="ARBA" id="ARBA00004533"/>
    </source>
</evidence>
<protein>
    <submittedName>
        <fullName evidence="8">Acetyltransferase</fullName>
    </submittedName>
</protein>
<comment type="caution">
    <text evidence="8">The sequence shown here is derived from an EMBL/GenBank/DDBJ whole genome shotgun (WGS) entry which is preliminary data.</text>
</comment>
<dbReference type="GO" id="GO:0009247">
    <property type="term" value="P:glycolipid biosynthetic process"/>
    <property type="evidence" value="ECO:0007669"/>
    <property type="project" value="UniProtKB-ARBA"/>
</dbReference>
<evidence type="ECO:0000313" key="8">
    <source>
        <dbReference type="EMBL" id="PZE17253.1"/>
    </source>
</evidence>
<dbReference type="PANTHER" id="PTHR30606">
    <property type="entry name" value="LIPID A BIOSYNTHESIS LAUROYL ACYLTRANSFERASE"/>
    <property type="match status" value="1"/>
</dbReference>
<evidence type="ECO:0000256" key="7">
    <source>
        <dbReference type="SAM" id="Phobius"/>
    </source>
</evidence>
<keyword evidence="7" id="KW-0812">Transmembrane</keyword>
<keyword evidence="3" id="KW-0997">Cell inner membrane</keyword>
<comment type="subcellular location">
    <subcellularLocation>
        <location evidence="1">Cell inner membrane</location>
    </subcellularLocation>
</comment>
<keyword evidence="4 8" id="KW-0808">Transferase</keyword>
<dbReference type="GO" id="GO:0016746">
    <property type="term" value="F:acyltransferase activity"/>
    <property type="evidence" value="ECO:0007669"/>
    <property type="project" value="UniProtKB-KW"/>
</dbReference>
<evidence type="ECO:0000313" key="9">
    <source>
        <dbReference type="Proteomes" id="UP000249248"/>
    </source>
</evidence>
<keyword evidence="9" id="KW-1185">Reference proteome</keyword>
<dbReference type="Proteomes" id="UP000249248">
    <property type="component" value="Unassembled WGS sequence"/>
</dbReference>